<dbReference type="InterPro" id="IPR019321">
    <property type="entry name" value="Nucleoporin_Nup88"/>
</dbReference>
<organism evidence="9 10">
    <name type="scientific">Rhizoctonia solani 123E</name>
    <dbReference type="NCBI Taxonomy" id="1423351"/>
    <lineage>
        <taxon>Eukaryota</taxon>
        <taxon>Fungi</taxon>
        <taxon>Dikarya</taxon>
        <taxon>Basidiomycota</taxon>
        <taxon>Agaricomycotina</taxon>
        <taxon>Agaricomycetes</taxon>
        <taxon>Cantharellales</taxon>
        <taxon>Ceratobasidiaceae</taxon>
        <taxon>Rhizoctonia</taxon>
    </lineage>
</organism>
<keyword evidence="8" id="KW-0175">Coiled coil</keyword>
<keyword evidence="6" id="KW-0906">Nuclear pore complex</keyword>
<evidence type="ECO:0000256" key="3">
    <source>
        <dbReference type="ARBA" id="ARBA00022816"/>
    </source>
</evidence>
<dbReference type="GO" id="GO:0017056">
    <property type="term" value="F:structural constituent of nuclear pore"/>
    <property type="evidence" value="ECO:0007669"/>
    <property type="project" value="InterPro"/>
</dbReference>
<evidence type="ECO:0000313" key="10">
    <source>
        <dbReference type="Proteomes" id="UP000027456"/>
    </source>
</evidence>
<protein>
    <submittedName>
        <fullName evidence="9">Nuclear pore complex protein</fullName>
    </submittedName>
</protein>
<dbReference type="Pfam" id="PF10168">
    <property type="entry name" value="Nup88"/>
    <property type="match status" value="1"/>
</dbReference>
<dbReference type="STRING" id="1423351.A0A074RSA1"/>
<dbReference type="InterPro" id="IPR037700">
    <property type="entry name" value="NUP88/NUP82"/>
</dbReference>
<gene>
    <name evidence="9" type="ORF">V565_131530</name>
</gene>
<keyword evidence="4" id="KW-0653">Protein transport</keyword>
<proteinExistence type="predicted"/>
<evidence type="ECO:0000256" key="4">
    <source>
        <dbReference type="ARBA" id="ARBA00022927"/>
    </source>
</evidence>
<keyword evidence="2" id="KW-0813">Transport</keyword>
<sequence length="845" mass="91745">METETWLDALKKHDVFNTTPDSNTSTFALGSSTLQLGDLSVTIPPRSDDDSDIDEDSLVQRSNIMCIRGPDLFIAVGRQIRMLPLKTVKEAESAEEVAYKTLSTPNVTFEIKNMVVNPTGKLLAVVGARQVAVVVLPRPGITKTLSTRIECSSIQIGEYYHVPGSSKITKVDWHPWGEGGASLLVLTSDGQLREYDVSKDPNDPQQTVELLAPPQNKLRYDVTASVEAVSFCIGHGSADWSAFTVYVLTAEGEVWATCPFLPANATPPISYIQGLEYFVNAKSARLPPEISGPQLKYVSSLRQQLKPISSPVDDQPLPTCLVHAPVSSSFPPARQGPFLLQPAPKEFGDGSASDIVYLDIEIPNDSTSNGSVDKNSVESTSVPVITIAYSDGKVDVCLDVEKVEAKWAKTNLTSTEDSGLPMLAVFESIKLGIFDPPRGTTPSTSTSLALVRAPASSSPVQSIPPTFVLDPLRADRVFVTHSRGVHRLDIRGWATKVAGALRGSNQDFTDVLRIGDNQEGLTEVRWLHRSPNPVIASAVLNDVYLAYALLSLDSAHSLSVFELAAAPVVAPASRPGRKQITAPAPVTSPPRSTAAPQFVPFVPAQPSTITLPQTYTSLLAQPFIIPTLPTYQPLVKPLAATGAVTPDTLRALGKHAERLRINMAEMRVAHEQLLIRTNLQIREIRRQVERLAEVMQMAPRILMASAKTTERVQRVVEKQTEMVKRADLMLRKVVESEGGEGSAEAQQAWGKELARMKVEVKGVNGEGGLKARSEQAMHQLELLKPTLRELPHTETKQDNPLGLVGLGSSQWLAIGSVIGAEQKSLEEARRRITDLTARLSEATIS</sequence>
<evidence type="ECO:0000313" key="9">
    <source>
        <dbReference type="EMBL" id="KEP48190.1"/>
    </source>
</evidence>
<reference evidence="9 10" key="1">
    <citation type="submission" date="2013-12" db="EMBL/GenBank/DDBJ databases">
        <authorList>
            <person name="Cubeta M."/>
            <person name="Pakala S."/>
            <person name="Fedorova N."/>
            <person name="Thomas E."/>
            <person name="Dean R."/>
            <person name="Jabaji S."/>
            <person name="Neate S."/>
            <person name="Toda T."/>
            <person name="Tavantzis S."/>
            <person name="Vilgalys R."/>
            <person name="Bharathan N."/>
            <person name="Pakala S."/>
            <person name="Losada L.S."/>
            <person name="Zafar N."/>
            <person name="Nierman W."/>
        </authorList>
    </citation>
    <scope>NUCLEOTIDE SEQUENCE [LARGE SCALE GENOMIC DNA]</scope>
    <source>
        <strain evidence="9 10">123E</strain>
    </source>
</reference>
<comment type="subcellular location">
    <subcellularLocation>
        <location evidence="1">Nucleus</location>
        <location evidence="1">Nuclear pore complex</location>
    </subcellularLocation>
</comment>
<evidence type="ECO:0000256" key="7">
    <source>
        <dbReference type="ARBA" id="ARBA00023242"/>
    </source>
</evidence>
<dbReference type="PANTHER" id="PTHR13257">
    <property type="entry name" value="NUCLEOPORIN NUP84-RELATED"/>
    <property type="match status" value="1"/>
</dbReference>
<evidence type="ECO:0000256" key="8">
    <source>
        <dbReference type="SAM" id="Coils"/>
    </source>
</evidence>
<evidence type="ECO:0000256" key="6">
    <source>
        <dbReference type="ARBA" id="ARBA00023132"/>
    </source>
</evidence>
<keyword evidence="7" id="KW-0539">Nucleus</keyword>
<dbReference type="SUPFAM" id="SSF50978">
    <property type="entry name" value="WD40 repeat-like"/>
    <property type="match status" value="1"/>
</dbReference>
<keyword evidence="3" id="KW-0509">mRNA transport</keyword>
<dbReference type="EMBL" id="AZST01000561">
    <property type="protein sequence ID" value="KEP48190.1"/>
    <property type="molecule type" value="Genomic_DNA"/>
</dbReference>
<dbReference type="GO" id="GO:0000056">
    <property type="term" value="P:ribosomal small subunit export from nucleus"/>
    <property type="evidence" value="ECO:0007669"/>
    <property type="project" value="InterPro"/>
</dbReference>
<keyword evidence="5" id="KW-0811">Translocation</keyword>
<dbReference type="OrthoDB" id="341482at2759"/>
<name>A0A074RSA1_9AGAM</name>
<dbReference type="HOGENOM" id="CLU_006117_0_0_1"/>
<feature type="coiled-coil region" evidence="8">
    <location>
        <begin position="818"/>
        <end position="845"/>
    </location>
</feature>
<evidence type="ECO:0000256" key="2">
    <source>
        <dbReference type="ARBA" id="ARBA00022448"/>
    </source>
</evidence>
<comment type="caution">
    <text evidence="9">The sequence shown here is derived from an EMBL/GenBank/DDBJ whole genome shotgun (WGS) entry which is preliminary data.</text>
</comment>
<accession>A0A074RSA1</accession>
<dbReference type="InterPro" id="IPR036322">
    <property type="entry name" value="WD40_repeat_dom_sf"/>
</dbReference>
<dbReference type="GO" id="GO:0006406">
    <property type="term" value="P:mRNA export from nucleus"/>
    <property type="evidence" value="ECO:0007669"/>
    <property type="project" value="TreeGrafter"/>
</dbReference>
<dbReference type="PANTHER" id="PTHR13257:SF0">
    <property type="entry name" value="NUCLEAR PORE COMPLEX PROTEIN NUP88"/>
    <property type="match status" value="1"/>
</dbReference>
<evidence type="ECO:0000256" key="1">
    <source>
        <dbReference type="ARBA" id="ARBA00004567"/>
    </source>
</evidence>
<dbReference type="AlphaFoldDB" id="A0A074RSA1"/>
<dbReference type="GO" id="GO:0005643">
    <property type="term" value="C:nuclear pore"/>
    <property type="evidence" value="ECO:0007669"/>
    <property type="project" value="UniProtKB-SubCell"/>
</dbReference>
<dbReference type="Proteomes" id="UP000027456">
    <property type="component" value="Unassembled WGS sequence"/>
</dbReference>
<evidence type="ECO:0000256" key="5">
    <source>
        <dbReference type="ARBA" id="ARBA00023010"/>
    </source>
</evidence>
<dbReference type="GO" id="GO:0006606">
    <property type="term" value="P:protein import into nucleus"/>
    <property type="evidence" value="ECO:0007669"/>
    <property type="project" value="TreeGrafter"/>
</dbReference>
<dbReference type="GO" id="GO:0000055">
    <property type="term" value="P:ribosomal large subunit export from nucleus"/>
    <property type="evidence" value="ECO:0007669"/>
    <property type="project" value="InterPro"/>
</dbReference>
<keyword evidence="10" id="KW-1185">Reference proteome</keyword>